<dbReference type="GO" id="GO:0006508">
    <property type="term" value="P:proteolysis"/>
    <property type="evidence" value="ECO:0007669"/>
    <property type="project" value="UniProtKB-KW"/>
</dbReference>
<comment type="function">
    <text evidence="8">Presumably involved in the processing and regular turnover of intracellular proteins. Catalyzes the removal of unsubstituted N-terminal amino acids from various peptides.</text>
</comment>
<feature type="binding site" evidence="8">
    <location>
        <position position="351"/>
    </location>
    <ligand>
        <name>Mn(2+)</name>
        <dbReference type="ChEBI" id="CHEBI:29035"/>
        <label>1</label>
    </ligand>
</feature>
<name>A0A3S0L289_CHLPH</name>
<keyword evidence="15" id="KW-1185">Reference proteome</keyword>
<organism evidence="12 13">
    <name type="scientific">Chlorobium phaeovibrioides</name>
    <dbReference type="NCBI Taxonomy" id="1094"/>
    <lineage>
        <taxon>Bacteria</taxon>
        <taxon>Pseudomonadati</taxon>
        <taxon>Chlorobiota</taxon>
        <taxon>Chlorobiia</taxon>
        <taxon>Chlorobiales</taxon>
        <taxon>Chlorobiaceae</taxon>
        <taxon>Chlorobium/Pelodictyon group</taxon>
        <taxon>Chlorobium</taxon>
    </lineage>
</organism>
<comment type="subcellular location">
    <subcellularLocation>
        <location evidence="8">Cytoplasm</location>
    </subcellularLocation>
</comment>
<feature type="binding site" evidence="8">
    <location>
        <position position="274"/>
    </location>
    <ligand>
        <name>Mn(2+)</name>
        <dbReference type="ChEBI" id="CHEBI:29035"/>
        <label>2</label>
    </ligand>
</feature>
<keyword evidence="8" id="KW-0963">Cytoplasm</keyword>
<dbReference type="HAMAP" id="MF_00181">
    <property type="entry name" value="Cytosol_peptidase_M17"/>
    <property type="match status" value="1"/>
</dbReference>
<dbReference type="PRINTS" id="PR00481">
    <property type="entry name" value="LAMNOPPTDASE"/>
</dbReference>
<evidence type="ECO:0000313" key="13">
    <source>
        <dbReference type="Proteomes" id="UP000279908"/>
    </source>
</evidence>
<dbReference type="GO" id="GO:0030145">
    <property type="term" value="F:manganese ion binding"/>
    <property type="evidence" value="ECO:0007669"/>
    <property type="project" value="UniProtKB-UniRule"/>
</dbReference>
<comment type="cofactor">
    <cofactor evidence="8">
        <name>Mn(2+)</name>
        <dbReference type="ChEBI" id="CHEBI:29035"/>
    </cofactor>
    <text evidence="8">Binds 2 manganese ions per subunit.</text>
</comment>
<evidence type="ECO:0000313" key="12">
    <source>
        <dbReference type="EMBL" id="RTY39920.1"/>
    </source>
</evidence>
<dbReference type="SUPFAM" id="SSF53187">
    <property type="entry name" value="Zn-dependent exopeptidases"/>
    <property type="match status" value="1"/>
</dbReference>
<dbReference type="PANTHER" id="PTHR11963:SF23">
    <property type="entry name" value="CYTOSOL AMINOPEPTIDASE"/>
    <property type="match status" value="1"/>
</dbReference>
<accession>A0A3S0L289</accession>
<dbReference type="PROSITE" id="PS00631">
    <property type="entry name" value="CYTOSOL_AP"/>
    <property type="match status" value="1"/>
</dbReference>
<feature type="binding site" evidence="8">
    <location>
        <position position="274"/>
    </location>
    <ligand>
        <name>Mn(2+)</name>
        <dbReference type="ChEBI" id="CHEBI:29035"/>
        <label>1</label>
    </ligand>
</feature>
<evidence type="ECO:0000259" key="9">
    <source>
        <dbReference type="PROSITE" id="PS00631"/>
    </source>
</evidence>
<sequence length="501" mass="52323">MKISVTLSDLHDLNVDLLALAFSKSDLKKKAPKALAAAGISSSVLDDFKAGAGELMLLYPADGKLRAQRVALVGTGEGKTIDDWRKAAVEVASKAAALEVSSVAFDITGDRPGGKKGAGALAEAVAEGACFGNYRFERLKSGKLDKEPKKADAKKGMSSFTLRVEPALLGEAEKGAEAGRIVGEAQSMARDMINLPGNYLQAEDLSKIAVESGKKYGYAVTVLRKKEIEALKMGGLLAVNQGSTHPPTFTVMDYKPKGKARAVVALVGKGVTFDSGGISIKPSEGMGEMKSDMAGAAAVIGAVEAAARLALPVRVIGLVPSTDNMPDGSAQKPGDVITTYSGITVEVGNTDAEGRLILADALSYAKEKYSPDVLIDVATLTGACIVALGYRVAGIFSNSDTLAAEIGGAGELSGEKVWRLPLWDLYDEQIQSDVADVNNTGGRGAGTITAAKFLQKFTDGHKKWAHIDIAGPSFSSKGSLNIKGGTGFGVRLLVELMKQWK</sequence>
<dbReference type="NCBIfam" id="NF002074">
    <property type="entry name" value="PRK00913.1-4"/>
    <property type="match status" value="1"/>
</dbReference>
<evidence type="ECO:0000256" key="2">
    <source>
        <dbReference type="ARBA" id="ARBA00000967"/>
    </source>
</evidence>
<dbReference type="EMBL" id="RXYK01000001">
    <property type="protein sequence ID" value="RTY39920.1"/>
    <property type="molecule type" value="Genomic_DNA"/>
</dbReference>
<proteinExistence type="inferred from homology"/>
<dbReference type="InterPro" id="IPR023042">
    <property type="entry name" value="Peptidase_M17_leu_NH2_pept"/>
</dbReference>
<dbReference type="SUPFAM" id="SSF52949">
    <property type="entry name" value="Macro domain-like"/>
    <property type="match status" value="1"/>
</dbReference>
<reference evidence="11 15" key="3">
    <citation type="submission" date="2019-11" db="EMBL/GenBank/DDBJ databases">
        <title>Green- and brown-colored morphotypes of Chlorobia in the stratified aquatic ecosystems of Kandalaksha Gulf (White Sea): A model for study of the accessory genome evolution.</title>
        <authorList>
            <person name="Grouzdev D.S."/>
        </authorList>
    </citation>
    <scope>NUCLEOTIDE SEQUENCE [LARGE SCALE GENOMIC DNA]</scope>
    <source>
        <strain evidence="11 15">ZM</strain>
    </source>
</reference>
<dbReference type="RefSeq" id="WP_126341469.1">
    <property type="nucleotide sequence ID" value="NZ_RXYJ01000001.1"/>
</dbReference>
<protein>
    <recommendedName>
        <fullName evidence="8">Probable cytosol aminopeptidase</fullName>
        <ecNumber evidence="8">3.4.11.1</ecNumber>
    </recommendedName>
    <alternativeName>
        <fullName evidence="8">Leucine aminopeptidase</fullName>
        <shortName evidence="8">LAP</shortName>
        <ecNumber evidence="8">3.4.11.10</ecNumber>
    </alternativeName>
    <alternativeName>
        <fullName evidence="8">Leucyl aminopeptidase</fullName>
    </alternativeName>
</protein>
<dbReference type="Proteomes" id="UP000489351">
    <property type="component" value="Unassembled WGS sequence"/>
</dbReference>
<evidence type="ECO:0000256" key="3">
    <source>
        <dbReference type="ARBA" id="ARBA00009528"/>
    </source>
</evidence>
<dbReference type="InterPro" id="IPR011356">
    <property type="entry name" value="Leucine_aapep/pepB"/>
</dbReference>
<evidence type="ECO:0000256" key="6">
    <source>
        <dbReference type="ARBA" id="ARBA00022801"/>
    </source>
</evidence>
<feature type="active site" evidence="8">
    <location>
        <position position="281"/>
    </location>
</feature>
<comment type="catalytic activity">
    <reaction evidence="2 8">
        <text>Release of an N-terminal amino acid, preferentially leucine, but not glutamic or aspartic acids.</text>
        <dbReference type="EC" id="3.4.11.10"/>
    </reaction>
</comment>
<feature type="binding site" evidence="8">
    <location>
        <position position="353"/>
    </location>
    <ligand>
        <name>Mn(2+)</name>
        <dbReference type="ChEBI" id="CHEBI:29035"/>
        <label>1</label>
    </ligand>
</feature>
<evidence type="ECO:0000256" key="7">
    <source>
        <dbReference type="ARBA" id="ARBA00023211"/>
    </source>
</evidence>
<feature type="domain" description="Cytosol aminopeptidase" evidence="9">
    <location>
        <begin position="349"/>
        <end position="356"/>
    </location>
</feature>
<reference evidence="10 14" key="2">
    <citation type="submission" date="2019-07" db="EMBL/GenBank/DDBJ databases">
        <title>Draft genome Sequence of Chlorobium phaeovibrioides sp. strain PhvTcv-s14, from the Phylum Chlorobi.</title>
        <authorList>
            <person name="Babenko V."/>
            <person name="Boldyreva D."/>
            <person name="Kanygina A."/>
            <person name="Selezneva O."/>
            <person name="Akopiyan T."/>
            <person name="Lunina O."/>
        </authorList>
    </citation>
    <scope>NUCLEOTIDE SEQUENCE [LARGE SCALE GENOMIC DNA]</scope>
    <source>
        <strain evidence="10 14">GrTcv12</strain>
    </source>
</reference>
<gene>
    <name evidence="8" type="primary">pepA</name>
    <name evidence="12" type="ORF">EKD02_00545</name>
    <name evidence="10" type="ORF">FP507_05805</name>
    <name evidence="11" type="ORF">GJ685_01385</name>
</gene>
<keyword evidence="7 8" id="KW-0464">Manganese</keyword>
<feature type="active site" evidence="8">
    <location>
        <position position="355"/>
    </location>
</feature>
<evidence type="ECO:0000313" key="10">
    <source>
        <dbReference type="EMBL" id="KAA6232643.1"/>
    </source>
</evidence>
<dbReference type="EMBL" id="VMRG01000001">
    <property type="protein sequence ID" value="KAA6232643.1"/>
    <property type="molecule type" value="Genomic_DNA"/>
</dbReference>
<dbReference type="Proteomes" id="UP000279908">
    <property type="component" value="Unassembled WGS sequence"/>
</dbReference>
<reference evidence="12 13" key="1">
    <citation type="submission" date="2018-12" db="EMBL/GenBank/DDBJ databases">
        <authorList>
            <person name="Lunina O.N."/>
            <person name="Grouzdev D.S."/>
            <person name="Gorlenko V.M."/>
            <person name="Savvichev A.S."/>
        </authorList>
    </citation>
    <scope>NUCLEOTIDE SEQUENCE [LARGE SCALE GENOMIC DNA]</scope>
    <source>
        <strain evidence="12 13">BrKhr-17</strain>
    </source>
</reference>
<evidence type="ECO:0000256" key="8">
    <source>
        <dbReference type="HAMAP-Rule" id="MF_00181"/>
    </source>
</evidence>
<dbReference type="GO" id="GO:0070006">
    <property type="term" value="F:metalloaminopeptidase activity"/>
    <property type="evidence" value="ECO:0007669"/>
    <property type="project" value="InterPro"/>
</dbReference>
<dbReference type="CDD" id="cd00433">
    <property type="entry name" value="Peptidase_M17"/>
    <property type="match status" value="1"/>
</dbReference>
<keyword evidence="5 8" id="KW-0645">Protease</keyword>
<evidence type="ECO:0000313" key="15">
    <source>
        <dbReference type="Proteomes" id="UP000489351"/>
    </source>
</evidence>
<dbReference type="GO" id="GO:0005737">
    <property type="term" value="C:cytoplasm"/>
    <property type="evidence" value="ECO:0007669"/>
    <property type="project" value="UniProtKB-SubCell"/>
</dbReference>
<keyword evidence="4 8" id="KW-0031">Aminopeptidase</keyword>
<dbReference type="EMBL" id="WUBZ01000003">
    <property type="protein sequence ID" value="MWV53716.1"/>
    <property type="molecule type" value="Genomic_DNA"/>
</dbReference>
<dbReference type="InterPro" id="IPR008283">
    <property type="entry name" value="Peptidase_M17_N"/>
</dbReference>
<evidence type="ECO:0000256" key="5">
    <source>
        <dbReference type="ARBA" id="ARBA00022670"/>
    </source>
</evidence>
<dbReference type="Pfam" id="PF00883">
    <property type="entry name" value="Peptidase_M17"/>
    <property type="match status" value="1"/>
</dbReference>
<evidence type="ECO:0000256" key="1">
    <source>
        <dbReference type="ARBA" id="ARBA00000135"/>
    </source>
</evidence>
<dbReference type="InterPro" id="IPR000819">
    <property type="entry name" value="Peptidase_M17_C"/>
</dbReference>
<dbReference type="Gene3D" id="3.40.220.10">
    <property type="entry name" value="Leucine Aminopeptidase, subunit E, domain 1"/>
    <property type="match status" value="1"/>
</dbReference>
<comment type="similarity">
    <text evidence="3 8">Belongs to the peptidase M17 family.</text>
</comment>
<evidence type="ECO:0000313" key="14">
    <source>
        <dbReference type="Proteomes" id="UP000327458"/>
    </source>
</evidence>
<dbReference type="NCBIfam" id="NF002082">
    <property type="entry name" value="PRK00913.3-4"/>
    <property type="match status" value="1"/>
</dbReference>
<dbReference type="EC" id="3.4.11.1" evidence="8"/>
<dbReference type="NCBIfam" id="NF002073">
    <property type="entry name" value="PRK00913.1-2"/>
    <property type="match status" value="1"/>
</dbReference>
<keyword evidence="6 8" id="KW-0378">Hydrolase</keyword>
<feature type="binding site" evidence="8">
    <location>
        <position position="353"/>
    </location>
    <ligand>
        <name>Mn(2+)</name>
        <dbReference type="ChEBI" id="CHEBI:29035"/>
        <label>2</label>
    </ligand>
</feature>
<evidence type="ECO:0000256" key="4">
    <source>
        <dbReference type="ARBA" id="ARBA00022438"/>
    </source>
</evidence>
<evidence type="ECO:0000313" key="11">
    <source>
        <dbReference type="EMBL" id="MWV53716.1"/>
    </source>
</evidence>
<dbReference type="Gene3D" id="3.40.630.10">
    <property type="entry name" value="Zn peptidases"/>
    <property type="match status" value="1"/>
</dbReference>
<dbReference type="EC" id="3.4.11.10" evidence="8"/>
<dbReference type="PANTHER" id="PTHR11963">
    <property type="entry name" value="LEUCINE AMINOPEPTIDASE-RELATED"/>
    <property type="match status" value="1"/>
</dbReference>
<comment type="catalytic activity">
    <reaction evidence="1 8">
        <text>Release of an N-terminal amino acid, Xaa-|-Yaa-, in which Xaa is preferably Leu, but may be other amino acids including Pro although not Arg or Lys, and Yaa may be Pro. Amino acid amides and methyl esters are also readily hydrolyzed, but rates on arylamides are exceedingly low.</text>
        <dbReference type="EC" id="3.4.11.1"/>
    </reaction>
</comment>
<dbReference type="Pfam" id="PF02789">
    <property type="entry name" value="Peptidase_M17_N"/>
    <property type="match status" value="1"/>
</dbReference>
<dbReference type="AlphaFoldDB" id="A0A3S0L289"/>
<keyword evidence="8" id="KW-0479">Metal-binding</keyword>
<feature type="binding site" evidence="8">
    <location>
        <position position="269"/>
    </location>
    <ligand>
        <name>Mn(2+)</name>
        <dbReference type="ChEBI" id="CHEBI:29035"/>
        <label>2</label>
    </ligand>
</feature>
<comment type="caution">
    <text evidence="12">The sequence shown here is derived from an EMBL/GenBank/DDBJ whole genome shotgun (WGS) entry which is preliminary data.</text>
</comment>
<feature type="binding site" evidence="8">
    <location>
        <position position="292"/>
    </location>
    <ligand>
        <name>Mn(2+)</name>
        <dbReference type="ChEBI" id="CHEBI:29035"/>
        <label>2</label>
    </ligand>
</feature>
<dbReference type="InterPro" id="IPR043472">
    <property type="entry name" value="Macro_dom-like"/>
</dbReference>
<dbReference type="Proteomes" id="UP000327458">
    <property type="component" value="Unassembled WGS sequence"/>
</dbReference>